<evidence type="ECO:0000313" key="2">
    <source>
        <dbReference type="Proteomes" id="UP000251075"/>
    </source>
</evidence>
<gene>
    <name evidence="1" type="ORF">CU669_19785</name>
</gene>
<sequence length="176" mass="18513">MKPSIGVPYSIHWLHFLLREDPMRHFAKTVLASFVAVAIGAAALPAIAQQSKPEDLLKLRQGLMQAVKSQWVPIAAFAAGKADLPPNAADLAANLAMLVKVAPIGWAKGTESLPHSDTKAEAFGAKSGQFADGWKALAVETAKLADAAKVGPDALKAQAANVGKLCKGCHEELKKD</sequence>
<proteinExistence type="predicted"/>
<dbReference type="SUPFAM" id="SSF47175">
    <property type="entry name" value="Cytochromes"/>
    <property type="match status" value="1"/>
</dbReference>
<dbReference type="Pfam" id="PF01322">
    <property type="entry name" value="Cytochrom_C_2"/>
    <property type="match status" value="1"/>
</dbReference>
<keyword evidence="2" id="KW-1185">Reference proteome</keyword>
<dbReference type="GO" id="GO:0009055">
    <property type="term" value="F:electron transfer activity"/>
    <property type="evidence" value="ECO:0007669"/>
    <property type="project" value="InterPro"/>
</dbReference>
<dbReference type="GO" id="GO:0022900">
    <property type="term" value="P:electron transport chain"/>
    <property type="evidence" value="ECO:0007669"/>
    <property type="project" value="InterPro"/>
</dbReference>
<organism evidence="1 2">
    <name type="scientific">Paramagnetospirillum kuznetsovii</name>
    <dbReference type="NCBI Taxonomy" id="2053833"/>
    <lineage>
        <taxon>Bacteria</taxon>
        <taxon>Pseudomonadati</taxon>
        <taxon>Pseudomonadota</taxon>
        <taxon>Alphaproteobacteria</taxon>
        <taxon>Rhodospirillales</taxon>
        <taxon>Magnetospirillaceae</taxon>
        <taxon>Paramagnetospirillum</taxon>
    </lineage>
</organism>
<name>A0A364NSX4_9PROT</name>
<comment type="caution">
    <text evidence="1">The sequence shown here is derived from an EMBL/GenBank/DDBJ whole genome shotgun (WGS) entry which is preliminary data.</text>
</comment>
<dbReference type="Gene3D" id="1.20.120.10">
    <property type="entry name" value="Cytochrome c/b562"/>
    <property type="match status" value="1"/>
</dbReference>
<dbReference type="AlphaFoldDB" id="A0A364NSX4"/>
<protein>
    <recommendedName>
        <fullName evidence="3">Cytochrome c</fullName>
    </recommendedName>
</protein>
<reference evidence="1 2" key="1">
    <citation type="submission" date="2017-11" db="EMBL/GenBank/DDBJ databases">
        <title>Draft genome sequence of magnetotactic bacterium Magnetospirillum kuznetsovii LBB-42.</title>
        <authorList>
            <person name="Grouzdev D.S."/>
            <person name="Rysina M.S."/>
            <person name="Baslerov R.V."/>
            <person name="Koziaeva V."/>
        </authorList>
    </citation>
    <scope>NUCLEOTIDE SEQUENCE [LARGE SCALE GENOMIC DNA]</scope>
    <source>
        <strain evidence="1 2">LBB-42</strain>
    </source>
</reference>
<dbReference type="Proteomes" id="UP000251075">
    <property type="component" value="Unassembled WGS sequence"/>
</dbReference>
<dbReference type="EMBL" id="PGTO01000031">
    <property type="protein sequence ID" value="RAU20176.1"/>
    <property type="molecule type" value="Genomic_DNA"/>
</dbReference>
<evidence type="ECO:0000313" key="1">
    <source>
        <dbReference type="EMBL" id="RAU20176.1"/>
    </source>
</evidence>
<dbReference type="GO" id="GO:0020037">
    <property type="term" value="F:heme binding"/>
    <property type="evidence" value="ECO:0007669"/>
    <property type="project" value="InterPro"/>
</dbReference>
<dbReference type="OrthoDB" id="8115790at2"/>
<dbReference type="GO" id="GO:0005506">
    <property type="term" value="F:iron ion binding"/>
    <property type="evidence" value="ECO:0007669"/>
    <property type="project" value="InterPro"/>
</dbReference>
<accession>A0A364NSX4</accession>
<dbReference type="InterPro" id="IPR010980">
    <property type="entry name" value="Cyt_c/b562"/>
</dbReference>
<evidence type="ECO:0008006" key="3">
    <source>
        <dbReference type="Google" id="ProtNLM"/>
    </source>
</evidence>
<dbReference type="InterPro" id="IPR002321">
    <property type="entry name" value="Cyt_c_II"/>
</dbReference>
<dbReference type="PROSITE" id="PS51009">
    <property type="entry name" value="CYTCII"/>
    <property type="match status" value="1"/>
</dbReference>